<evidence type="ECO:0000256" key="1">
    <source>
        <dbReference type="ARBA" id="ARBA00004286"/>
    </source>
</evidence>
<name>A0AAV8VBL1_9CUCU</name>
<dbReference type="Pfam" id="PF12719">
    <property type="entry name" value="Cnd3"/>
    <property type="match status" value="1"/>
</dbReference>
<gene>
    <name evidence="9" type="ORF">NQ315_000558</name>
</gene>
<evidence type="ECO:0000256" key="3">
    <source>
        <dbReference type="ARBA" id="ARBA00022618"/>
    </source>
</evidence>
<dbReference type="InterPro" id="IPR016024">
    <property type="entry name" value="ARM-type_fold"/>
</dbReference>
<keyword evidence="10" id="KW-1185">Reference proteome</keyword>
<proteinExistence type="predicted"/>
<dbReference type="SUPFAM" id="SSF48371">
    <property type="entry name" value="ARM repeat"/>
    <property type="match status" value="1"/>
</dbReference>
<keyword evidence="4" id="KW-0498">Mitosis</keyword>
<evidence type="ECO:0000313" key="9">
    <source>
        <dbReference type="EMBL" id="KAJ8911523.1"/>
    </source>
</evidence>
<reference evidence="9 10" key="1">
    <citation type="journal article" date="2023" name="Insect Mol. Biol.">
        <title>Genome sequencing provides insights into the evolution of gene families encoding plant cell wall-degrading enzymes in longhorned beetles.</title>
        <authorList>
            <person name="Shin N.R."/>
            <person name="Okamura Y."/>
            <person name="Kirsch R."/>
            <person name="Pauchet Y."/>
        </authorList>
    </citation>
    <scope>NUCLEOTIDE SEQUENCE [LARGE SCALE GENOMIC DNA]</scope>
    <source>
        <strain evidence="9">EAD_L_NR</strain>
    </source>
</reference>
<organism evidence="9 10">
    <name type="scientific">Exocentrus adspersus</name>
    <dbReference type="NCBI Taxonomy" id="1586481"/>
    <lineage>
        <taxon>Eukaryota</taxon>
        <taxon>Metazoa</taxon>
        <taxon>Ecdysozoa</taxon>
        <taxon>Arthropoda</taxon>
        <taxon>Hexapoda</taxon>
        <taxon>Insecta</taxon>
        <taxon>Pterygota</taxon>
        <taxon>Neoptera</taxon>
        <taxon>Endopterygota</taxon>
        <taxon>Coleoptera</taxon>
        <taxon>Polyphaga</taxon>
        <taxon>Cucujiformia</taxon>
        <taxon>Chrysomeloidea</taxon>
        <taxon>Cerambycidae</taxon>
        <taxon>Lamiinae</taxon>
        <taxon>Acanthocinini</taxon>
        <taxon>Exocentrus</taxon>
    </lineage>
</organism>
<evidence type="ECO:0000256" key="4">
    <source>
        <dbReference type="ARBA" id="ARBA00022776"/>
    </source>
</evidence>
<keyword evidence="5" id="KW-0226">DNA condensation</keyword>
<evidence type="ECO:0000259" key="8">
    <source>
        <dbReference type="Pfam" id="PF12719"/>
    </source>
</evidence>
<dbReference type="Proteomes" id="UP001159042">
    <property type="component" value="Unassembled WGS sequence"/>
</dbReference>
<feature type="compositionally biased region" description="Basic and acidic residues" evidence="7">
    <location>
        <begin position="293"/>
        <end position="317"/>
    </location>
</feature>
<protein>
    <recommendedName>
        <fullName evidence="8">Nuclear condensin complex subunit 3 C-terminal domain-containing protein</fullName>
    </recommendedName>
</protein>
<feature type="domain" description="Nuclear condensin complex subunit 3 C-terminal" evidence="8">
    <location>
        <begin position="125"/>
        <end position="248"/>
    </location>
</feature>
<dbReference type="PANTHER" id="PTHR14418">
    <property type="entry name" value="CONDENSIN COMPLEX SUBUNIT 3-RELATED"/>
    <property type="match status" value="1"/>
</dbReference>
<dbReference type="InterPro" id="IPR025977">
    <property type="entry name" value="Cnd3_C"/>
</dbReference>
<keyword evidence="3" id="KW-0132">Cell division</keyword>
<keyword evidence="2" id="KW-0158">Chromosome</keyword>
<evidence type="ECO:0000256" key="7">
    <source>
        <dbReference type="SAM" id="MobiDB-lite"/>
    </source>
</evidence>
<dbReference type="InterPro" id="IPR027165">
    <property type="entry name" value="CND3"/>
</dbReference>
<dbReference type="GO" id="GO:0000796">
    <property type="term" value="C:condensin complex"/>
    <property type="evidence" value="ECO:0007669"/>
    <property type="project" value="InterPro"/>
</dbReference>
<evidence type="ECO:0000256" key="6">
    <source>
        <dbReference type="ARBA" id="ARBA00023306"/>
    </source>
</evidence>
<feature type="region of interest" description="Disordered" evidence="7">
    <location>
        <begin position="245"/>
        <end position="343"/>
    </location>
</feature>
<accession>A0AAV8VBL1</accession>
<dbReference type="GO" id="GO:0051301">
    <property type="term" value="P:cell division"/>
    <property type="evidence" value="ECO:0007669"/>
    <property type="project" value="UniProtKB-KW"/>
</dbReference>
<sequence>MYIGKVIDTNASKNMEEWEYLEHQYILYNLFEIAEHYDLSDEVGRKSFQKLVMCILQNHKLQFKLLKKVVGIASKLISSVDTLTHDICQIISDIKEPLIDRPMNQTEERDRTFQIITYRAIPNYNKHALMVSVAAICDLMRIYGPNLFGNGEDVSSSMLTQHNTTKRKLYINGSMDDLTSMHNDKLNIEVILEIILDMLDDEIEDIREIAICAVSKLILNGFPVNSTLMCRIILKWFNPSENYEERLNTHDSSSNNVDNNSVQKGNGDKDTTNFSLNNDQDEVEVNKMVTRNYTDDARDMPPKKQRLNHADTSKSEDDNPAINVELNDDTEKRDQQISAVSKSKNISKTTLELKKEV</sequence>
<comment type="caution">
    <text evidence="9">The sequence shown here is derived from an EMBL/GenBank/DDBJ whole genome shotgun (WGS) entry which is preliminary data.</text>
</comment>
<comment type="subcellular location">
    <subcellularLocation>
        <location evidence="1">Chromosome</location>
    </subcellularLocation>
</comment>
<evidence type="ECO:0000313" key="10">
    <source>
        <dbReference type="Proteomes" id="UP001159042"/>
    </source>
</evidence>
<dbReference type="GO" id="GO:0007076">
    <property type="term" value="P:mitotic chromosome condensation"/>
    <property type="evidence" value="ECO:0007669"/>
    <property type="project" value="InterPro"/>
</dbReference>
<keyword evidence="6" id="KW-0131">Cell cycle</keyword>
<dbReference type="PANTHER" id="PTHR14418:SF5">
    <property type="entry name" value="CONDENSIN COMPLEX SUBUNIT 3"/>
    <property type="match status" value="1"/>
</dbReference>
<feature type="compositionally biased region" description="Low complexity" evidence="7">
    <location>
        <begin position="251"/>
        <end position="262"/>
    </location>
</feature>
<dbReference type="EMBL" id="JANEYG010000183">
    <property type="protein sequence ID" value="KAJ8911523.1"/>
    <property type="molecule type" value="Genomic_DNA"/>
</dbReference>
<evidence type="ECO:0000256" key="2">
    <source>
        <dbReference type="ARBA" id="ARBA00022454"/>
    </source>
</evidence>
<dbReference type="GO" id="GO:0005737">
    <property type="term" value="C:cytoplasm"/>
    <property type="evidence" value="ECO:0007669"/>
    <property type="project" value="TreeGrafter"/>
</dbReference>
<dbReference type="GO" id="GO:0000793">
    <property type="term" value="C:condensed chromosome"/>
    <property type="evidence" value="ECO:0007669"/>
    <property type="project" value="TreeGrafter"/>
</dbReference>
<evidence type="ECO:0000256" key="5">
    <source>
        <dbReference type="ARBA" id="ARBA00023067"/>
    </source>
</evidence>
<dbReference type="AlphaFoldDB" id="A0AAV8VBL1"/>